<reference evidence="1 2" key="1">
    <citation type="journal article" date="2021" name="Nat. Commun.">
        <title>Genetic determinants of endophytism in the Arabidopsis root mycobiome.</title>
        <authorList>
            <person name="Mesny F."/>
            <person name="Miyauchi S."/>
            <person name="Thiergart T."/>
            <person name="Pickel B."/>
            <person name="Atanasova L."/>
            <person name="Karlsson M."/>
            <person name="Huettel B."/>
            <person name="Barry K.W."/>
            <person name="Haridas S."/>
            <person name="Chen C."/>
            <person name="Bauer D."/>
            <person name="Andreopoulos W."/>
            <person name="Pangilinan J."/>
            <person name="LaButti K."/>
            <person name="Riley R."/>
            <person name="Lipzen A."/>
            <person name="Clum A."/>
            <person name="Drula E."/>
            <person name="Henrissat B."/>
            <person name="Kohler A."/>
            <person name="Grigoriev I.V."/>
            <person name="Martin F.M."/>
            <person name="Hacquard S."/>
        </authorList>
    </citation>
    <scope>NUCLEOTIDE SEQUENCE [LARGE SCALE GENOMIC DNA]</scope>
    <source>
        <strain evidence="1 2">MPI-CAGE-CH-0241</strain>
    </source>
</reference>
<proteinExistence type="predicted"/>
<accession>A0A9P8WGL2</accession>
<name>A0A9P8WGL2_9HYPO</name>
<organism evidence="1 2">
    <name type="scientific">Thelonectria olida</name>
    <dbReference type="NCBI Taxonomy" id="1576542"/>
    <lineage>
        <taxon>Eukaryota</taxon>
        <taxon>Fungi</taxon>
        <taxon>Dikarya</taxon>
        <taxon>Ascomycota</taxon>
        <taxon>Pezizomycotina</taxon>
        <taxon>Sordariomycetes</taxon>
        <taxon>Hypocreomycetidae</taxon>
        <taxon>Hypocreales</taxon>
        <taxon>Nectriaceae</taxon>
        <taxon>Thelonectria</taxon>
    </lineage>
</organism>
<dbReference type="Proteomes" id="UP000777438">
    <property type="component" value="Unassembled WGS sequence"/>
</dbReference>
<protein>
    <submittedName>
        <fullName evidence="1">Uncharacterized protein</fullName>
    </submittedName>
</protein>
<dbReference type="EMBL" id="JAGPYM010000003">
    <property type="protein sequence ID" value="KAH6896524.1"/>
    <property type="molecule type" value="Genomic_DNA"/>
</dbReference>
<evidence type="ECO:0000313" key="1">
    <source>
        <dbReference type="EMBL" id="KAH6896524.1"/>
    </source>
</evidence>
<keyword evidence="2" id="KW-1185">Reference proteome</keyword>
<dbReference type="OrthoDB" id="5105251at2759"/>
<evidence type="ECO:0000313" key="2">
    <source>
        <dbReference type="Proteomes" id="UP000777438"/>
    </source>
</evidence>
<comment type="caution">
    <text evidence="1">The sequence shown here is derived from an EMBL/GenBank/DDBJ whole genome shotgun (WGS) entry which is preliminary data.</text>
</comment>
<dbReference type="AlphaFoldDB" id="A0A9P8WGL2"/>
<sequence length="314" mass="36562">MERHANLIEALTDFYTVLVQLCIIVKPAFHIPDPVSGIEGFETNAAFALEAGFSSEAVYVMARLPYLEPWIRDPDEDGFQMAGDLEIMPSTFASSFTRRTAPDTGYYEFLREMDDDPMDDEYLIPGTCLRLSTQNVYGITWIYDTETCLLREWKSFDGDPDVRGFDWAPTGRPTDMLGAWTEKYRKLQFIGYPGHVDFYPDQDRQAKERVPERKLGGWQAAHDHRMAQLKIRDMYVECGWDVESKTQDKFDRKRFVEMRERFLADVLNPLSDREDRCTAANRDCTMEELMRETPEELRKWTVDYDGRKGGQDEL</sequence>
<gene>
    <name evidence="1" type="ORF">B0T10DRAFT_601986</name>
</gene>